<dbReference type="InterPro" id="IPR050312">
    <property type="entry name" value="IolE/XylAMocC-like"/>
</dbReference>
<evidence type="ECO:0000313" key="2">
    <source>
        <dbReference type="EMBL" id="UPV99283.1"/>
    </source>
</evidence>
<dbReference type="PANTHER" id="PTHR12110">
    <property type="entry name" value="HYDROXYPYRUVATE ISOMERASE"/>
    <property type="match status" value="1"/>
</dbReference>
<evidence type="ECO:0000259" key="1">
    <source>
        <dbReference type="Pfam" id="PF01261"/>
    </source>
</evidence>
<dbReference type="InterPro" id="IPR013022">
    <property type="entry name" value="Xyl_isomerase-like_TIM-brl"/>
</dbReference>
<dbReference type="Gene3D" id="3.20.20.150">
    <property type="entry name" value="Divalent-metal-dependent TIM barrel enzymes"/>
    <property type="match status" value="1"/>
</dbReference>
<dbReference type="Pfam" id="PF01261">
    <property type="entry name" value="AP_endonuc_2"/>
    <property type="match status" value="1"/>
</dbReference>
<name>A0A8U0IG81_9EURY</name>
<dbReference type="SUPFAM" id="SSF51658">
    <property type="entry name" value="Xylose isomerase-like"/>
    <property type="match status" value="1"/>
</dbReference>
<dbReference type="AlphaFoldDB" id="A0A8U0IG81"/>
<dbReference type="EMBL" id="CP096658">
    <property type="protein sequence ID" value="UPV99283.1"/>
    <property type="molecule type" value="Genomic_DNA"/>
</dbReference>
<dbReference type="RefSeq" id="WP_248653781.1">
    <property type="nucleotide sequence ID" value="NZ_CP096658.1"/>
</dbReference>
<organism evidence="2 3">
    <name type="scientific">Halorussus gelatinilyticus</name>
    <dbReference type="NCBI Taxonomy" id="2937524"/>
    <lineage>
        <taxon>Archaea</taxon>
        <taxon>Methanobacteriati</taxon>
        <taxon>Methanobacteriota</taxon>
        <taxon>Stenosarchaea group</taxon>
        <taxon>Halobacteria</taxon>
        <taxon>Halobacteriales</taxon>
        <taxon>Haladaptataceae</taxon>
        <taxon>Halorussus</taxon>
    </lineage>
</organism>
<dbReference type="InterPro" id="IPR036237">
    <property type="entry name" value="Xyl_isomerase-like_sf"/>
</dbReference>
<dbReference type="GO" id="GO:0016853">
    <property type="term" value="F:isomerase activity"/>
    <property type="evidence" value="ECO:0007669"/>
    <property type="project" value="UniProtKB-KW"/>
</dbReference>
<protein>
    <submittedName>
        <fullName evidence="2">Sugar phosphate isomerase/epimerase</fullName>
    </submittedName>
</protein>
<proteinExistence type="predicted"/>
<feature type="domain" description="Xylose isomerase-like TIM barrel" evidence="1">
    <location>
        <begin position="20"/>
        <end position="241"/>
    </location>
</feature>
<accession>A0A8U0IG81</accession>
<dbReference type="Proteomes" id="UP000830434">
    <property type="component" value="Chromosome"/>
</dbReference>
<gene>
    <name evidence="2" type="ORF">M0R88_12200</name>
</gene>
<reference evidence="2" key="1">
    <citation type="submission" date="2022-04" db="EMBL/GenBank/DDBJ databases">
        <title>Diverse halophilic archaea isolated from saline environments.</title>
        <authorList>
            <person name="Cui H.-L."/>
        </authorList>
    </citation>
    <scope>NUCLEOTIDE SEQUENCE</scope>
    <source>
        <strain evidence="2">XZYJT40</strain>
    </source>
</reference>
<dbReference type="KEGG" id="haxz:M0R88_12200"/>
<evidence type="ECO:0000313" key="3">
    <source>
        <dbReference type="Proteomes" id="UP000830434"/>
    </source>
</evidence>
<sequence length="263" mass="29683">MNVRHGFLVEWPADLDAALDVALERDFDYVELNMDYAFERERVDAASVRRAAAERDVDLLVHLPYRLAAASPHEHVREGAVRELEATIDAAVELGAEKGVFHAVSLAHPAKWDRDEVRARIYESVRRIDEYASERGFTACVENLKTDFHDASDFPELFERTDAVACLDTGHAHVTGQSLTEQADLLREWGERVAHVHVNDTRRDDEDEHLPVGLGKLDFGVLADAIRETDWSGTLTHEVETFDYEYAACGRDRLVRLLDASAD</sequence>
<keyword evidence="3" id="KW-1185">Reference proteome</keyword>
<dbReference type="GeneID" id="72190629"/>
<keyword evidence="2" id="KW-0413">Isomerase</keyword>
<dbReference type="PANTHER" id="PTHR12110:SF21">
    <property type="entry name" value="XYLOSE ISOMERASE-LIKE TIM BARREL DOMAIN-CONTAINING PROTEIN"/>
    <property type="match status" value="1"/>
</dbReference>